<evidence type="ECO:0000313" key="5">
    <source>
        <dbReference type="Proteomes" id="UP000352698"/>
    </source>
</evidence>
<evidence type="ECO:0000313" key="4">
    <source>
        <dbReference type="Proteomes" id="UP000253498"/>
    </source>
</evidence>
<keyword evidence="1" id="KW-1133">Transmembrane helix</keyword>
<organism evidence="2 4">
    <name type="scientific">Enterococcus hirae</name>
    <dbReference type="NCBI Taxonomy" id="1354"/>
    <lineage>
        <taxon>Bacteria</taxon>
        <taxon>Bacillati</taxon>
        <taxon>Bacillota</taxon>
        <taxon>Bacilli</taxon>
        <taxon>Lactobacillales</taxon>
        <taxon>Enterococcaceae</taxon>
        <taxon>Enterococcus</taxon>
    </lineage>
</organism>
<name>A0A366UIN0_ENTHR</name>
<reference evidence="2 4" key="1">
    <citation type="submission" date="2015-06" db="EMBL/GenBank/DDBJ databases">
        <title>The Genome Sequence of Enterococcus hirae 88EA1.</title>
        <authorList>
            <consortium name="The Broad Institute Genomics Platform"/>
            <consortium name="The Broad Institute Genome Sequencing Center for Infectious Disease"/>
            <person name="Earl A.M."/>
            <person name="Van Tyne D."/>
            <person name="Lebreton F."/>
            <person name="Saavedra J.T."/>
            <person name="Gilmore M.S."/>
            <person name="Manson McGuire A."/>
            <person name="Clock S."/>
            <person name="Crupain M."/>
            <person name="Rangan U."/>
            <person name="Young S."/>
            <person name="Abouelleil A."/>
            <person name="Cao P."/>
            <person name="Chapman S.B."/>
            <person name="Griggs A."/>
            <person name="Priest M."/>
            <person name="Shea T."/>
            <person name="Wortman J."/>
            <person name="Nusbaum C."/>
            <person name="Birren B."/>
        </authorList>
    </citation>
    <scope>NUCLEOTIDE SEQUENCE [LARGE SCALE GENOMIC DNA]</scope>
    <source>
        <strain evidence="2 4">88EA1</strain>
    </source>
</reference>
<evidence type="ECO:0000313" key="2">
    <source>
        <dbReference type="EMBL" id="RBT69545.1"/>
    </source>
</evidence>
<dbReference type="AlphaFoldDB" id="A0A366UIN0"/>
<proteinExistence type="predicted"/>
<comment type="caution">
    <text evidence="2">The sequence shown here is derived from an EMBL/GenBank/DDBJ whole genome shotgun (WGS) entry which is preliminary data.</text>
</comment>
<keyword evidence="1" id="KW-0812">Transmembrane</keyword>
<dbReference type="GeneID" id="75697618"/>
<feature type="transmembrane region" description="Helical" evidence="1">
    <location>
        <begin position="7"/>
        <end position="30"/>
    </location>
</feature>
<keyword evidence="1" id="KW-0472">Membrane</keyword>
<accession>A0A366UIN0</accession>
<sequence length="43" mass="5026">MLEKLKYFIGTVGWFLLAIVLILGLAYLLFPDLIQNVFNTYFN</sequence>
<dbReference type="EMBL" id="LESJ01000003">
    <property type="protein sequence ID" value="RBT69545.1"/>
    <property type="molecule type" value="Genomic_DNA"/>
</dbReference>
<dbReference type="Proteomes" id="UP000352698">
    <property type="component" value="Unassembled WGS sequence"/>
</dbReference>
<evidence type="ECO:0000256" key="1">
    <source>
        <dbReference type="SAM" id="Phobius"/>
    </source>
</evidence>
<reference evidence="3 5" key="2">
    <citation type="submission" date="2019-05" db="EMBL/GenBank/DDBJ databases">
        <authorList>
            <consortium name="Pathogen Informatics"/>
        </authorList>
    </citation>
    <scope>NUCLEOTIDE SEQUENCE [LARGE SCALE GENOMIC DNA]</scope>
    <source>
        <strain evidence="3 5">NCTC12204</strain>
    </source>
</reference>
<protein>
    <submittedName>
        <fullName evidence="2">Uncharacterized protein</fullName>
    </submittedName>
</protein>
<gene>
    <name evidence="2" type="ORF">EB03_00591</name>
    <name evidence="3" type="ORF">NCTC12204_01249</name>
</gene>
<dbReference type="Proteomes" id="UP000253498">
    <property type="component" value="Unassembled WGS sequence"/>
</dbReference>
<dbReference type="RefSeq" id="WP_010719339.1">
    <property type="nucleotide sequence ID" value="NZ_AP027299.1"/>
</dbReference>
<evidence type="ECO:0000313" key="3">
    <source>
        <dbReference type="EMBL" id="VTQ63397.1"/>
    </source>
</evidence>
<dbReference type="EMBL" id="CABEEP010000001">
    <property type="protein sequence ID" value="VTQ63397.1"/>
    <property type="molecule type" value="Genomic_DNA"/>
</dbReference>